<reference evidence="2 3" key="1">
    <citation type="submission" date="2014-06" db="EMBL/GenBank/DDBJ databases">
        <authorList>
            <person name="Swart Estienne"/>
        </authorList>
    </citation>
    <scope>NUCLEOTIDE SEQUENCE [LARGE SCALE GENOMIC DNA]</scope>
    <source>
        <strain evidence="2 3">130c</strain>
    </source>
</reference>
<organism evidence="2 3">
    <name type="scientific">Stylonychia lemnae</name>
    <name type="common">Ciliate</name>
    <dbReference type="NCBI Taxonomy" id="5949"/>
    <lineage>
        <taxon>Eukaryota</taxon>
        <taxon>Sar</taxon>
        <taxon>Alveolata</taxon>
        <taxon>Ciliophora</taxon>
        <taxon>Intramacronucleata</taxon>
        <taxon>Spirotrichea</taxon>
        <taxon>Stichotrichia</taxon>
        <taxon>Sporadotrichida</taxon>
        <taxon>Oxytrichidae</taxon>
        <taxon>Stylonychinae</taxon>
        <taxon>Stylonychia</taxon>
    </lineage>
</organism>
<evidence type="ECO:0000256" key="1">
    <source>
        <dbReference type="SAM" id="MobiDB-lite"/>
    </source>
</evidence>
<evidence type="ECO:0000313" key="2">
    <source>
        <dbReference type="EMBL" id="CDW81583.1"/>
    </source>
</evidence>
<gene>
    <name evidence="2" type="primary">Contig10515.g11224</name>
    <name evidence="2" type="ORF">STYLEM_10602</name>
</gene>
<sequence length="998" mass="113687">MEHYKTRDQDNRVMSPLRCQNQQFYNDNASFKTRKESMIKLTSCQRTDVPVGRMTPQYISASKISFVGSSGNQQEKRQLRDNYNDTSLPDYSSAWKNKRGSVNSQDKASANLKNSELPSSIQIMKENREKMQIMSIEKPFIIKKSKIKRIQEAASKSGMGSPMAQSQSKFKKSMQNSRTNIRKQIHTENNSPVRAQLDKMNVLLPTVSNFQDESTGPCITCQQNECICSNNIQQSRILRSKASNKRNKFHQSAKSSMITDEDFTESHQSSQIFRDKLDGSPESDQLAIRKRKNYQSFEKQNFTSNLPKKQTTQNFDAIKKRNALGDNVEPPQSAGNKSKYQTQNNLNAMNQSSTFETTINNNPAILALSNRPQLSQEPLRMHSANLSNSPLDESSHQRDIISDQQSNYNQIKNNQYASVEHVAHLQQEIERLKQLVKTKDKQPNKQYNIAVYKPHDNDSAFLISKIGWLSLIARLGYQYKKIVKRFSLQRKIPLIPQKTLQIKIVRDRVLQAITAGLLLYKEVDQGISQNSHILMEHDPINGRLGFSYKEQQIELDEAHYQPTFIAQDIEEIRNNPASRKVLKQFQLFSGVSHVDPITGQIKLNQSQAQVNVPTYKHIKEQNNLTFEIKDAPSETDNNYQVKAGAKKSSISSLTGIINANKLLNKTPKQTATAKMNNDLITVFKNDTKTNVNQSPSNLNIPKKLQNDNSPKMTQPQMQAISSELEKKFKLVQTPPLKPSRKSALINRQTVPVIKIQRSNSNSFLQNQTDIQSLQSQVMNAANNNRRDSEHLTVSKNLANIKNFRRESHESNYHQKLSLTSVLTPSFAKNQADTPSGRSDFSFAVKDMFSERSSGGSSQNFSEGRKKNLSRVLNHQRNNTQGYNRNPLAGGNIIRVNSNDKKSRTPSDNSSLYYHQQSSNFSFHQHLTTSKEISLNMRPTDIVDQRINKDLMSQSGLQNFHQSGHSPPKFVRKQAYEYLQSKVVTCTIKALHPNHLYKN</sequence>
<feature type="region of interest" description="Disordered" evidence="1">
    <location>
        <begin position="69"/>
        <end position="114"/>
    </location>
</feature>
<feature type="compositionally biased region" description="Polar residues" evidence="1">
    <location>
        <begin position="100"/>
        <end position="114"/>
    </location>
</feature>
<feature type="compositionally biased region" description="Basic and acidic residues" evidence="1">
    <location>
        <begin position="74"/>
        <end position="83"/>
    </location>
</feature>
<proteinExistence type="predicted"/>
<dbReference type="AlphaFoldDB" id="A0A078AL43"/>
<name>A0A078AL43_STYLE</name>
<dbReference type="Proteomes" id="UP000039865">
    <property type="component" value="Unassembled WGS sequence"/>
</dbReference>
<evidence type="ECO:0000313" key="3">
    <source>
        <dbReference type="Proteomes" id="UP000039865"/>
    </source>
</evidence>
<protein>
    <submittedName>
        <fullName evidence="2">Uncharacterized protein</fullName>
    </submittedName>
</protein>
<accession>A0A078AL43</accession>
<feature type="compositionally biased region" description="Polar residues" evidence="1">
    <location>
        <begin position="688"/>
        <end position="699"/>
    </location>
</feature>
<dbReference type="InParanoid" id="A0A078AL43"/>
<feature type="region of interest" description="Disordered" evidence="1">
    <location>
        <begin position="688"/>
        <end position="713"/>
    </location>
</feature>
<dbReference type="EMBL" id="CCKQ01010076">
    <property type="protein sequence ID" value="CDW81583.1"/>
    <property type="molecule type" value="Genomic_DNA"/>
</dbReference>
<feature type="region of interest" description="Disordered" evidence="1">
    <location>
        <begin position="251"/>
        <end position="283"/>
    </location>
</feature>
<feature type="region of interest" description="Disordered" evidence="1">
    <location>
        <begin position="876"/>
        <end position="910"/>
    </location>
</feature>
<keyword evidence="3" id="KW-1185">Reference proteome</keyword>